<reference evidence="2 3" key="1">
    <citation type="submission" date="2016-10" db="EMBL/GenBank/DDBJ databases">
        <authorList>
            <person name="de Groot N.N."/>
        </authorList>
    </citation>
    <scope>NUCLEOTIDE SEQUENCE [LARGE SCALE GENOMIC DNA]</scope>
    <source>
        <strain evidence="2 3">DSM 11978</strain>
    </source>
</reference>
<organism evidence="2 3">
    <name type="scientific">Methanobrevibacter gottschalkii</name>
    <dbReference type="NCBI Taxonomy" id="190974"/>
    <lineage>
        <taxon>Archaea</taxon>
        <taxon>Methanobacteriati</taxon>
        <taxon>Methanobacteriota</taxon>
        <taxon>Methanomada group</taxon>
        <taxon>Methanobacteria</taxon>
        <taxon>Methanobacteriales</taxon>
        <taxon>Methanobacteriaceae</taxon>
        <taxon>Methanobrevibacter</taxon>
    </lineage>
</organism>
<dbReference type="RefSeq" id="WP_069572857.1">
    <property type="nucleotide sequence ID" value="NZ_FOAK01000009.1"/>
</dbReference>
<evidence type="ECO:0000259" key="1">
    <source>
        <dbReference type="Pfam" id="PF06902"/>
    </source>
</evidence>
<proteinExistence type="predicted"/>
<dbReference type="Pfam" id="PF06902">
    <property type="entry name" value="Fer4_19"/>
    <property type="match status" value="1"/>
</dbReference>
<dbReference type="InterPro" id="IPR010693">
    <property type="entry name" value="Divergent_4Fe-4S_mono-cluster"/>
</dbReference>
<dbReference type="OrthoDB" id="5781at2157"/>
<accession>A0A1H7MD87</accession>
<sequence>MSKQEELEQKGYKTYSNDEINVFWNPKLCQHATECIRGNNKVFDVSRRPWVDVSQAPAKEIAEIIDRCPTGALLYELK</sequence>
<gene>
    <name evidence="2" type="ORF">SAMN05216439_1935</name>
</gene>
<dbReference type="Proteomes" id="UP000199506">
    <property type="component" value="Unassembled WGS sequence"/>
</dbReference>
<evidence type="ECO:0000313" key="2">
    <source>
        <dbReference type="EMBL" id="SEL09132.1"/>
    </source>
</evidence>
<evidence type="ECO:0000313" key="3">
    <source>
        <dbReference type="Proteomes" id="UP000199506"/>
    </source>
</evidence>
<dbReference type="EMBL" id="FOAK01000009">
    <property type="protein sequence ID" value="SEL09132.1"/>
    <property type="molecule type" value="Genomic_DNA"/>
</dbReference>
<protein>
    <submittedName>
        <fullName evidence="2">Uncharacterized Fe-S cluster protein YjdI</fullName>
    </submittedName>
</protein>
<name>A0A1H7MD87_9EURY</name>
<dbReference type="AlphaFoldDB" id="A0A1H7MD87"/>
<feature type="domain" description="Divergent 4Fe-4S mono-cluster" evidence="1">
    <location>
        <begin position="15"/>
        <end position="76"/>
    </location>
</feature>